<gene>
    <name evidence="1" type="ORF">E3J62_04410</name>
</gene>
<evidence type="ECO:0000313" key="1">
    <source>
        <dbReference type="EMBL" id="TET46405.1"/>
    </source>
</evidence>
<name>A0A523UV34_UNCT6</name>
<organism evidence="1 2">
    <name type="scientific">candidate division TA06 bacterium</name>
    <dbReference type="NCBI Taxonomy" id="2250710"/>
    <lineage>
        <taxon>Bacteria</taxon>
        <taxon>Bacteria division TA06</taxon>
    </lineage>
</organism>
<sequence>MVKKKKNTFADFILPQVTVEGRYRDSLYWDAAGKTLRAISAGKFQWEFEQVTNKGVKIRDRKHGITVIYGFGNVIVTQNYVENLNKFKEATSLVFNVVVKTLDVKYMTRLGNRFWYLFPLNSRQKGEKLLAEAQLVGDYGDRLKDFGDEITNRSVVLRLAGKEHHCRIALSVVEKETQLKFSDIDSKFFPEWAVLCDVDFYREGELKSGLDVSQFIHRNHKTLQNKLLDLLIPS</sequence>
<dbReference type="Proteomes" id="UP000315525">
    <property type="component" value="Unassembled WGS sequence"/>
</dbReference>
<reference evidence="1 2" key="1">
    <citation type="submission" date="2019-03" db="EMBL/GenBank/DDBJ databases">
        <title>Metabolic potential of uncultured bacteria and archaea associated with petroleum seepage in deep-sea sediments.</title>
        <authorList>
            <person name="Dong X."/>
            <person name="Hubert C."/>
        </authorList>
    </citation>
    <scope>NUCLEOTIDE SEQUENCE [LARGE SCALE GENOMIC DNA]</scope>
    <source>
        <strain evidence="1">E44_bin18</strain>
    </source>
</reference>
<comment type="caution">
    <text evidence="1">The sequence shown here is derived from an EMBL/GenBank/DDBJ whole genome shotgun (WGS) entry which is preliminary data.</text>
</comment>
<accession>A0A523UV34</accession>
<evidence type="ECO:0000313" key="2">
    <source>
        <dbReference type="Proteomes" id="UP000315525"/>
    </source>
</evidence>
<dbReference type="AlphaFoldDB" id="A0A523UV34"/>
<dbReference type="EMBL" id="SOJN01000054">
    <property type="protein sequence ID" value="TET46405.1"/>
    <property type="molecule type" value="Genomic_DNA"/>
</dbReference>
<proteinExistence type="predicted"/>
<protein>
    <submittedName>
        <fullName evidence="1">Uncharacterized protein</fullName>
    </submittedName>
</protein>